<keyword evidence="4 12" id="KW-0812">Transmembrane</keyword>
<dbReference type="GO" id="GO:0005886">
    <property type="term" value="C:plasma membrane"/>
    <property type="evidence" value="ECO:0007669"/>
    <property type="project" value="TreeGrafter"/>
</dbReference>
<dbReference type="Gene3D" id="2.60.40.10">
    <property type="entry name" value="Immunoglobulins"/>
    <property type="match status" value="1"/>
</dbReference>
<feature type="compositionally biased region" description="Basic and acidic residues" evidence="11">
    <location>
        <begin position="488"/>
        <end position="513"/>
    </location>
</feature>
<dbReference type="InterPro" id="IPR050685">
    <property type="entry name" value="LDLR"/>
</dbReference>
<evidence type="ECO:0000313" key="16">
    <source>
        <dbReference type="Proteomes" id="UP001321473"/>
    </source>
</evidence>
<dbReference type="Gene3D" id="4.10.400.10">
    <property type="entry name" value="Low-density Lipoprotein Receptor"/>
    <property type="match status" value="1"/>
</dbReference>
<dbReference type="FunFam" id="4.10.400.10:FF:000024">
    <property type="entry name" value="Low-density lipoprotein RecePtor related"/>
    <property type="match status" value="1"/>
</dbReference>
<keyword evidence="9" id="KW-0325">Glycoprotein</keyword>
<comment type="similarity">
    <text evidence="3">Belongs to the LDLR family.</text>
</comment>
<dbReference type="InterPro" id="IPR007110">
    <property type="entry name" value="Ig-like_dom"/>
</dbReference>
<reference evidence="15 16" key="1">
    <citation type="journal article" date="2023" name="Arcadia Sci">
        <title>De novo assembly of a long-read Amblyomma americanum tick genome.</title>
        <authorList>
            <person name="Chou S."/>
            <person name="Poskanzer K.E."/>
            <person name="Rollins M."/>
            <person name="Thuy-Boun P.S."/>
        </authorList>
    </citation>
    <scope>NUCLEOTIDE SEQUENCE [LARGE SCALE GENOMIC DNA]</scope>
    <source>
        <strain evidence="15">F_SG_1</strain>
        <tissue evidence="15">Salivary glands</tissue>
    </source>
</reference>
<feature type="region of interest" description="Disordered" evidence="11">
    <location>
        <begin position="488"/>
        <end position="569"/>
    </location>
</feature>
<dbReference type="PROSITE" id="PS01209">
    <property type="entry name" value="LDLRA_1"/>
    <property type="match status" value="1"/>
</dbReference>
<evidence type="ECO:0000256" key="3">
    <source>
        <dbReference type="ARBA" id="ARBA00009939"/>
    </source>
</evidence>
<dbReference type="InterPro" id="IPR023415">
    <property type="entry name" value="LDLR_class-A_CS"/>
</dbReference>
<gene>
    <name evidence="15" type="ORF">V5799_014711</name>
</gene>
<dbReference type="PANTHER" id="PTHR24270">
    <property type="entry name" value="LOW-DENSITY LIPOPROTEIN RECEPTOR-RELATED"/>
    <property type="match status" value="1"/>
</dbReference>
<dbReference type="Pfam" id="PF13927">
    <property type="entry name" value="Ig_3"/>
    <property type="match status" value="1"/>
</dbReference>
<dbReference type="SMART" id="SM00408">
    <property type="entry name" value="IGc2"/>
    <property type="match status" value="1"/>
</dbReference>
<feature type="compositionally biased region" description="Polar residues" evidence="11">
    <location>
        <begin position="381"/>
        <end position="401"/>
    </location>
</feature>
<evidence type="ECO:0000256" key="4">
    <source>
        <dbReference type="ARBA" id="ARBA00022692"/>
    </source>
</evidence>
<comment type="caution">
    <text evidence="10">Lacks conserved residue(s) required for the propagation of feature annotation.</text>
</comment>
<dbReference type="EMBL" id="JARKHS020023412">
    <property type="protein sequence ID" value="KAK8768828.1"/>
    <property type="molecule type" value="Genomic_DNA"/>
</dbReference>
<evidence type="ECO:0000256" key="12">
    <source>
        <dbReference type="SAM" id="Phobius"/>
    </source>
</evidence>
<sequence length="569" mass="61768">MDILPTFRQLLAVVVLFGAVHGSSEYEDKEPVITVPSGKVTRRVEDDLNLTCRVASKERYRITWVIPQDKVRQAHRIKIEEVHFNERTVTIYHLEEPDSGWYTCVARHHDPSVNRVFNRTVHVLVSAYTLSGRRPPCYNQSFVCGNGHCIPKRFACDGRVDCLDSSDEAPEHCGPDPCEDKVLCEDRRCLPRSLCCDPAMQPDCRVTYVLPCCKKYLASIANTTTALVGVLTGAPHQRLGASVEYLQSSVYTVVSCAVVFILVATVMVAAICRIHMRRSVMASPFPFVSGRTDHRCLPWCRPMHHPVTAAGVGFGEGGPASCAHLAGADLRTVTCAHGSYVVATYSSSGTPGGRPKLHFLQQLPKPPEYSPLAQGPPPPYQSTEQLATNSKEQHSGSVSSFTGNTAAAAARGPTAAATHPSWPCQLWPRDESPPPRFSSIQDLSECEAQCLLPAFDEATGIAGNHCSAEEVAICSRPFYDVPAYTGREVRGEASRPPERPLATDRSRSDRLPTDSDGSAVGTDGALSHHTPAFARAEDSALFDRPMAPGNVNSGSVSLEASCAERRAST</sequence>
<comment type="subcellular location">
    <subcellularLocation>
        <location evidence="2">Endomembrane system</location>
    </subcellularLocation>
    <subcellularLocation>
        <location evidence="1">Membrane</location>
        <topology evidence="1">Single-pass membrane protein</topology>
    </subcellularLocation>
</comment>
<dbReference type="CDD" id="cd00112">
    <property type="entry name" value="LDLa"/>
    <property type="match status" value="1"/>
</dbReference>
<feature type="compositionally biased region" description="Pro residues" evidence="11">
    <location>
        <begin position="364"/>
        <end position="380"/>
    </location>
</feature>
<keyword evidence="8 10" id="KW-1015">Disulfide bond</keyword>
<organism evidence="15 16">
    <name type="scientific">Amblyomma americanum</name>
    <name type="common">Lone star tick</name>
    <dbReference type="NCBI Taxonomy" id="6943"/>
    <lineage>
        <taxon>Eukaryota</taxon>
        <taxon>Metazoa</taxon>
        <taxon>Ecdysozoa</taxon>
        <taxon>Arthropoda</taxon>
        <taxon>Chelicerata</taxon>
        <taxon>Arachnida</taxon>
        <taxon>Acari</taxon>
        <taxon>Parasitiformes</taxon>
        <taxon>Ixodida</taxon>
        <taxon>Ixodoidea</taxon>
        <taxon>Ixodidae</taxon>
        <taxon>Amblyomminae</taxon>
        <taxon>Amblyomma</taxon>
    </lineage>
</organism>
<dbReference type="SUPFAM" id="SSF48726">
    <property type="entry name" value="Immunoglobulin"/>
    <property type="match status" value="1"/>
</dbReference>
<feature type="domain" description="Ig-like" evidence="14">
    <location>
        <begin position="31"/>
        <end position="122"/>
    </location>
</feature>
<proteinExistence type="inferred from homology"/>
<dbReference type="Pfam" id="PF00057">
    <property type="entry name" value="Ldl_recept_a"/>
    <property type="match status" value="1"/>
</dbReference>
<dbReference type="InterPro" id="IPR036179">
    <property type="entry name" value="Ig-like_dom_sf"/>
</dbReference>
<dbReference type="InterPro" id="IPR013783">
    <property type="entry name" value="Ig-like_fold"/>
</dbReference>
<dbReference type="GO" id="GO:0016192">
    <property type="term" value="P:vesicle-mediated transport"/>
    <property type="evidence" value="ECO:0007669"/>
    <property type="project" value="UniProtKB-ARBA"/>
</dbReference>
<evidence type="ECO:0000256" key="13">
    <source>
        <dbReference type="SAM" id="SignalP"/>
    </source>
</evidence>
<keyword evidence="13" id="KW-0732">Signal</keyword>
<protein>
    <recommendedName>
        <fullName evidence="14">Ig-like domain-containing protein</fullName>
    </recommendedName>
</protein>
<keyword evidence="5" id="KW-0677">Repeat</keyword>
<keyword evidence="6 12" id="KW-1133">Transmembrane helix</keyword>
<evidence type="ECO:0000313" key="15">
    <source>
        <dbReference type="EMBL" id="KAK8768828.1"/>
    </source>
</evidence>
<feature type="disulfide bond" evidence="10">
    <location>
        <begin position="137"/>
        <end position="149"/>
    </location>
</feature>
<comment type="caution">
    <text evidence="15">The sequence shown here is derived from an EMBL/GenBank/DDBJ whole genome shotgun (WGS) entry which is preliminary data.</text>
</comment>
<evidence type="ECO:0000256" key="2">
    <source>
        <dbReference type="ARBA" id="ARBA00004308"/>
    </source>
</evidence>
<dbReference type="InterPro" id="IPR003599">
    <property type="entry name" value="Ig_sub"/>
</dbReference>
<evidence type="ECO:0000256" key="11">
    <source>
        <dbReference type="SAM" id="MobiDB-lite"/>
    </source>
</evidence>
<dbReference type="InterPro" id="IPR036055">
    <property type="entry name" value="LDL_receptor-like_sf"/>
</dbReference>
<feature type="chain" id="PRO_5042879058" description="Ig-like domain-containing protein" evidence="13">
    <location>
        <begin position="23"/>
        <end position="569"/>
    </location>
</feature>
<dbReference type="PROSITE" id="PS50835">
    <property type="entry name" value="IG_LIKE"/>
    <property type="match status" value="1"/>
</dbReference>
<evidence type="ECO:0000256" key="7">
    <source>
        <dbReference type="ARBA" id="ARBA00023136"/>
    </source>
</evidence>
<evidence type="ECO:0000256" key="6">
    <source>
        <dbReference type="ARBA" id="ARBA00022989"/>
    </source>
</evidence>
<evidence type="ECO:0000256" key="8">
    <source>
        <dbReference type="ARBA" id="ARBA00023157"/>
    </source>
</evidence>
<keyword evidence="7 12" id="KW-0472">Membrane</keyword>
<dbReference type="InterPro" id="IPR003598">
    <property type="entry name" value="Ig_sub2"/>
</dbReference>
<evidence type="ECO:0000256" key="1">
    <source>
        <dbReference type="ARBA" id="ARBA00004167"/>
    </source>
</evidence>
<dbReference type="PROSITE" id="PS50068">
    <property type="entry name" value="LDLRA_2"/>
    <property type="match status" value="1"/>
</dbReference>
<keyword evidence="16" id="KW-1185">Reference proteome</keyword>
<feature type="compositionally biased region" description="Low complexity" evidence="11">
    <location>
        <begin position="402"/>
        <end position="418"/>
    </location>
</feature>
<dbReference type="SMART" id="SM00409">
    <property type="entry name" value="IG"/>
    <property type="match status" value="1"/>
</dbReference>
<feature type="transmembrane region" description="Helical" evidence="12">
    <location>
        <begin position="250"/>
        <end position="272"/>
    </location>
</feature>
<dbReference type="GO" id="GO:0012505">
    <property type="term" value="C:endomembrane system"/>
    <property type="evidence" value="ECO:0007669"/>
    <property type="project" value="UniProtKB-SubCell"/>
</dbReference>
<evidence type="ECO:0000256" key="10">
    <source>
        <dbReference type="PROSITE-ProRule" id="PRU00124"/>
    </source>
</evidence>
<feature type="disulfide bond" evidence="10">
    <location>
        <begin position="144"/>
        <end position="162"/>
    </location>
</feature>
<dbReference type="SMART" id="SM00192">
    <property type="entry name" value="LDLa"/>
    <property type="match status" value="1"/>
</dbReference>
<evidence type="ECO:0000259" key="14">
    <source>
        <dbReference type="PROSITE" id="PS50835"/>
    </source>
</evidence>
<dbReference type="SUPFAM" id="SSF57424">
    <property type="entry name" value="LDL receptor-like module"/>
    <property type="match status" value="1"/>
</dbReference>
<evidence type="ECO:0000256" key="9">
    <source>
        <dbReference type="ARBA" id="ARBA00023180"/>
    </source>
</evidence>
<evidence type="ECO:0000256" key="5">
    <source>
        <dbReference type="ARBA" id="ARBA00022737"/>
    </source>
</evidence>
<feature type="signal peptide" evidence="13">
    <location>
        <begin position="1"/>
        <end position="22"/>
    </location>
</feature>
<feature type="region of interest" description="Disordered" evidence="11">
    <location>
        <begin position="346"/>
        <end position="439"/>
    </location>
</feature>
<name>A0AAQ4E288_AMBAM</name>
<accession>A0AAQ4E288</accession>
<dbReference type="Proteomes" id="UP001321473">
    <property type="component" value="Unassembled WGS sequence"/>
</dbReference>
<dbReference type="AlphaFoldDB" id="A0AAQ4E288"/>
<dbReference type="InterPro" id="IPR002172">
    <property type="entry name" value="LDrepeatLR_classA_rpt"/>
</dbReference>
<dbReference type="CDD" id="cd00096">
    <property type="entry name" value="Ig"/>
    <property type="match status" value="1"/>
</dbReference>